<feature type="domain" description="SpoVT-AbrB" evidence="8">
    <location>
        <begin position="82"/>
        <end position="125"/>
    </location>
</feature>
<dbReference type="EMBL" id="DF970243">
    <property type="protein sequence ID" value="GAP67160.1"/>
    <property type="molecule type" value="Genomic_DNA"/>
</dbReference>
<evidence type="ECO:0000256" key="4">
    <source>
        <dbReference type="ARBA" id="ARBA00023015"/>
    </source>
</evidence>
<accession>A0A0K8QQH3</accession>
<feature type="domain" description="SpoVT-AbrB" evidence="8">
    <location>
        <begin position="5"/>
        <end position="53"/>
    </location>
</feature>
<evidence type="ECO:0000313" key="9">
    <source>
        <dbReference type="EMBL" id="GAN45814.1"/>
    </source>
</evidence>
<keyword evidence="11" id="KW-1185">Reference proteome</keyword>
<dbReference type="PANTHER" id="PTHR34701">
    <property type="entry name" value="TRANSCRIPTIONAL REGULATOR MRAZ"/>
    <property type="match status" value="1"/>
</dbReference>
<dbReference type="AlphaFoldDB" id="A0A0K8QQH3"/>
<sequence length="148" mass="16282">MFQGETAISVDDKGRLAIPTAYRDQVAQACGNRLVLTYNPFEQGCLWIFPQPEWERVRDQVNALPSVKAVHRALQMKLVGAAAQVEPDGAGRILLPASQRAAAGIEKRAVLLGMGNKFELWSEQAHLAKIRQTIGEDEVSEDMAGLRL</sequence>
<evidence type="ECO:0000313" key="10">
    <source>
        <dbReference type="EMBL" id="GAP67160.1"/>
    </source>
</evidence>
<evidence type="ECO:0000256" key="2">
    <source>
        <dbReference type="ARBA" id="ARBA00022490"/>
    </source>
</evidence>
<evidence type="ECO:0000256" key="6">
    <source>
        <dbReference type="ARBA" id="ARBA00023163"/>
    </source>
</evidence>
<dbReference type="InterPro" id="IPR003444">
    <property type="entry name" value="MraZ"/>
</dbReference>
<keyword evidence="9" id="KW-0131">Cell cycle</keyword>
<dbReference type="HOGENOM" id="CLU_107907_2_0_6"/>
<keyword evidence="5 7" id="KW-0238">DNA-binding</keyword>
<dbReference type="Pfam" id="PF02381">
    <property type="entry name" value="MraZ"/>
    <property type="match status" value="2"/>
</dbReference>
<gene>
    <name evidence="7" type="primary">mraZ</name>
    <name evidence="9" type="ORF">MBSD_2378</name>
    <name evidence="10" type="ORF">MBSD_n2476</name>
</gene>
<reference evidence="10" key="2">
    <citation type="submission" date="2015-08" db="EMBL/GenBank/DDBJ databases">
        <title>Complete DNA Sequence of Pseudomonas syringae pv. actinidiae, the Causal Agent of Kiwifruit Canker Disease.</title>
        <authorList>
            <person name="Rikkerink E.H.A."/>
            <person name="Fineran P.C."/>
        </authorList>
    </citation>
    <scope>NUCLEOTIDE SEQUENCE</scope>
    <source>
        <strain evidence="10">SkMP5</strain>
    </source>
</reference>
<evidence type="ECO:0000259" key="8">
    <source>
        <dbReference type="PROSITE" id="PS51740"/>
    </source>
</evidence>
<keyword evidence="9" id="KW-0132">Cell division</keyword>
<dbReference type="InterPro" id="IPR037914">
    <property type="entry name" value="SpoVT-AbrB_sf"/>
</dbReference>
<keyword evidence="4 7" id="KW-0805">Transcription regulation</keyword>
<dbReference type="InterPro" id="IPR035644">
    <property type="entry name" value="MraZ_C"/>
</dbReference>
<protein>
    <recommendedName>
        <fullName evidence="1 7">Transcriptional regulator MraZ</fullName>
    </recommendedName>
</protein>
<dbReference type="InterPro" id="IPR007159">
    <property type="entry name" value="SpoVT-AbrB_dom"/>
</dbReference>
<evidence type="ECO:0000256" key="3">
    <source>
        <dbReference type="ARBA" id="ARBA00022737"/>
    </source>
</evidence>
<keyword evidence="3" id="KW-0677">Repeat</keyword>
<dbReference type="GO" id="GO:0009295">
    <property type="term" value="C:nucleoid"/>
    <property type="evidence" value="ECO:0007669"/>
    <property type="project" value="UniProtKB-SubCell"/>
</dbReference>
<comment type="similarity">
    <text evidence="7">Belongs to the MraZ family.</text>
</comment>
<proteinExistence type="inferred from homology"/>
<dbReference type="HAMAP" id="MF_01008">
    <property type="entry name" value="MraZ"/>
    <property type="match status" value="1"/>
</dbReference>
<dbReference type="OrthoDB" id="9807753at2"/>
<reference evidence="9" key="1">
    <citation type="submission" date="2015-03" db="EMBL/GenBank/DDBJ databases">
        <title>Draft genome sequence of Mizugakiibacter sediminis skMP5.</title>
        <authorList>
            <person name="Watanabe T."/>
            <person name="Kojima H."/>
            <person name="Fukui M."/>
        </authorList>
    </citation>
    <scope>NUCLEOTIDE SEQUENCE</scope>
    <source>
        <strain evidence="9">SkMP5</strain>
    </source>
</reference>
<dbReference type="InterPro" id="IPR035642">
    <property type="entry name" value="MraZ_N"/>
</dbReference>
<dbReference type="RefSeq" id="WP_062537711.1">
    <property type="nucleotide sequence ID" value="NZ_DF970243.1"/>
</dbReference>
<keyword evidence="2 7" id="KW-0963">Cytoplasm</keyword>
<evidence type="ECO:0000313" key="11">
    <source>
        <dbReference type="Proteomes" id="UP000253740"/>
    </source>
</evidence>
<comment type="subunit">
    <text evidence="7">Forms oligomers.</text>
</comment>
<evidence type="ECO:0000256" key="7">
    <source>
        <dbReference type="HAMAP-Rule" id="MF_01008"/>
    </source>
</evidence>
<dbReference type="GO" id="GO:2000143">
    <property type="term" value="P:negative regulation of DNA-templated transcription initiation"/>
    <property type="evidence" value="ECO:0007669"/>
    <property type="project" value="TreeGrafter"/>
</dbReference>
<dbReference type="Proteomes" id="UP000253740">
    <property type="component" value="Unassembled WGS sequence"/>
</dbReference>
<evidence type="ECO:0000256" key="5">
    <source>
        <dbReference type="ARBA" id="ARBA00023125"/>
    </source>
</evidence>
<dbReference type="InterPro" id="IPR038619">
    <property type="entry name" value="MraZ_sf"/>
</dbReference>
<comment type="subcellular location">
    <subcellularLocation>
        <location evidence="7">Cytoplasm</location>
        <location evidence="7">Nucleoid</location>
    </subcellularLocation>
</comment>
<dbReference type="PANTHER" id="PTHR34701:SF1">
    <property type="entry name" value="TRANSCRIPTIONAL REGULATOR MRAZ"/>
    <property type="match status" value="1"/>
</dbReference>
<dbReference type="InterPro" id="IPR020603">
    <property type="entry name" value="MraZ_dom"/>
</dbReference>
<dbReference type="SUPFAM" id="SSF89447">
    <property type="entry name" value="AbrB/MazE/MraZ-like"/>
    <property type="match status" value="1"/>
</dbReference>
<dbReference type="PROSITE" id="PS51740">
    <property type="entry name" value="SPOVT_ABRB"/>
    <property type="match status" value="2"/>
</dbReference>
<evidence type="ECO:0000256" key="1">
    <source>
        <dbReference type="ARBA" id="ARBA00013860"/>
    </source>
</evidence>
<keyword evidence="6 7" id="KW-0804">Transcription</keyword>
<dbReference type="CDD" id="cd16320">
    <property type="entry name" value="MraZ_N"/>
    <property type="match status" value="1"/>
</dbReference>
<dbReference type="GO" id="GO:0051301">
    <property type="term" value="P:cell division"/>
    <property type="evidence" value="ECO:0007669"/>
    <property type="project" value="UniProtKB-KW"/>
</dbReference>
<dbReference type="EMBL" id="DF952396">
    <property type="protein sequence ID" value="GAN45814.1"/>
    <property type="molecule type" value="Genomic_DNA"/>
</dbReference>
<dbReference type="Gene3D" id="3.40.1550.20">
    <property type="entry name" value="Transcriptional regulator MraZ domain"/>
    <property type="match status" value="1"/>
</dbReference>
<dbReference type="NCBIfam" id="TIGR00242">
    <property type="entry name" value="division/cell wall cluster transcriptional repressor MraZ"/>
    <property type="match status" value="1"/>
</dbReference>
<dbReference type="CDD" id="cd16321">
    <property type="entry name" value="MraZ_C"/>
    <property type="match status" value="1"/>
</dbReference>
<dbReference type="STRING" id="1475481.GCA_000953855_02525"/>
<dbReference type="GO" id="GO:0005737">
    <property type="term" value="C:cytoplasm"/>
    <property type="evidence" value="ECO:0007669"/>
    <property type="project" value="UniProtKB-UniRule"/>
</dbReference>
<organism evidence="10">
    <name type="scientific">Mizugakiibacter sediminis</name>
    <dbReference type="NCBI Taxonomy" id="1475481"/>
    <lineage>
        <taxon>Bacteria</taxon>
        <taxon>Pseudomonadati</taxon>
        <taxon>Pseudomonadota</taxon>
        <taxon>Gammaproteobacteria</taxon>
        <taxon>Lysobacterales</taxon>
        <taxon>Rhodanobacteraceae</taxon>
        <taxon>Mizugakiibacter</taxon>
    </lineage>
</organism>
<name>A0A0K8QQH3_9GAMM</name>
<dbReference type="GO" id="GO:0000976">
    <property type="term" value="F:transcription cis-regulatory region binding"/>
    <property type="evidence" value="ECO:0007669"/>
    <property type="project" value="TreeGrafter"/>
</dbReference>
<dbReference type="GO" id="GO:0003700">
    <property type="term" value="F:DNA-binding transcription factor activity"/>
    <property type="evidence" value="ECO:0007669"/>
    <property type="project" value="UniProtKB-UniRule"/>
</dbReference>